<reference evidence="1 2" key="1">
    <citation type="journal article" date="2010" name="PLoS ONE">
        <title>The Waddlia genome: a window into chlamydial biology.</title>
        <authorList>
            <person name="Bertelli C."/>
            <person name="Collyn F."/>
            <person name="Croxatto A."/>
            <person name="Ruckert C."/>
            <person name="Polkinghorne A."/>
            <person name="Kebbi-Beghdadi C."/>
            <person name="Goesmann A."/>
            <person name="Vaughan L."/>
            <person name="Greub G."/>
        </authorList>
    </citation>
    <scope>NUCLEOTIDE SEQUENCE [LARGE SCALE GENOMIC DNA]</scope>
    <source>
        <strain evidence="2">ATCC VR-1470 / WSU 86-1044</strain>
    </source>
</reference>
<gene>
    <name evidence="1" type="ordered locus">wcw_1021</name>
</gene>
<protein>
    <recommendedName>
        <fullName evidence="3">Rhodanese-related sulfurtransferase</fullName>
    </recommendedName>
</protein>
<evidence type="ECO:0000313" key="2">
    <source>
        <dbReference type="Proteomes" id="UP000001505"/>
    </source>
</evidence>
<dbReference type="KEGG" id="wch:wcw_1021"/>
<proteinExistence type="predicted"/>
<sequence>MGRYTACSRSFSSWGSKTSSTLGNAMKKNETDNFSWLQEWFYKNCNGDWEHNTNIRIVNLDNPGWGVFINVSETVLENKKFQIIDDYRTENDWIYCVVENQQFKAAGGPFNLLEMLRVFKDWAES</sequence>
<evidence type="ECO:0008006" key="3">
    <source>
        <dbReference type="Google" id="ProtNLM"/>
    </source>
</evidence>
<dbReference type="Proteomes" id="UP000001505">
    <property type="component" value="Chromosome"/>
</dbReference>
<dbReference type="HOGENOM" id="CLU_162450_0_0_0"/>
<dbReference type="EMBL" id="CP001928">
    <property type="protein sequence ID" value="ADI38380.1"/>
    <property type="molecule type" value="Genomic_DNA"/>
</dbReference>
<organism evidence="1 2">
    <name type="scientific">Waddlia chondrophila (strain ATCC VR-1470 / WSU 86-1044)</name>
    <dbReference type="NCBI Taxonomy" id="716544"/>
    <lineage>
        <taxon>Bacteria</taxon>
        <taxon>Pseudomonadati</taxon>
        <taxon>Chlamydiota</taxon>
        <taxon>Chlamydiia</taxon>
        <taxon>Parachlamydiales</taxon>
        <taxon>Waddliaceae</taxon>
        <taxon>Waddlia</taxon>
    </lineage>
</organism>
<dbReference type="AlphaFoldDB" id="D6YW69"/>
<accession>D6YW69</accession>
<name>D6YW69_WADCW</name>
<dbReference type="eggNOG" id="ENOG503307X">
    <property type="taxonomic scope" value="Bacteria"/>
</dbReference>
<evidence type="ECO:0000313" key="1">
    <source>
        <dbReference type="EMBL" id="ADI38380.1"/>
    </source>
</evidence>
<keyword evidence="2" id="KW-1185">Reference proteome</keyword>
<dbReference type="STRING" id="716544.wcw_1021"/>
<dbReference type="Pfam" id="PF15580">
    <property type="entry name" value="Imm53"/>
    <property type="match status" value="1"/>
</dbReference>
<dbReference type="InterPro" id="IPR028228">
    <property type="entry name" value="Imm53"/>
</dbReference>